<sequence length="119" mass="13418">VQVQGRTVTPPLPLPSAPIRCLSLPLSRVGEEEEAMKWNEFQSSPGTLLPYNTHPASILLRDFLQIRITTKKKLTHKSFMTKEGHARRISEGRALTNGLPICYPILYRKNTVPTHGNCR</sequence>
<evidence type="ECO:0000313" key="1">
    <source>
        <dbReference type="EMBL" id="GIY09322.1"/>
    </source>
</evidence>
<gene>
    <name evidence="1" type="ORF">CEXT_593031</name>
</gene>
<accession>A0AAV4QJ53</accession>
<proteinExistence type="predicted"/>
<dbReference type="EMBL" id="BPLR01006363">
    <property type="protein sequence ID" value="GIY09322.1"/>
    <property type="molecule type" value="Genomic_DNA"/>
</dbReference>
<dbReference type="Proteomes" id="UP001054945">
    <property type="component" value="Unassembled WGS sequence"/>
</dbReference>
<feature type="non-terminal residue" evidence="1">
    <location>
        <position position="1"/>
    </location>
</feature>
<evidence type="ECO:0000313" key="2">
    <source>
        <dbReference type="Proteomes" id="UP001054945"/>
    </source>
</evidence>
<comment type="caution">
    <text evidence="1">The sequence shown here is derived from an EMBL/GenBank/DDBJ whole genome shotgun (WGS) entry which is preliminary data.</text>
</comment>
<dbReference type="AlphaFoldDB" id="A0AAV4QJ53"/>
<protein>
    <submittedName>
        <fullName evidence="1">Uncharacterized protein</fullName>
    </submittedName>
</protein>
<reference evidence="1 2" key="1">
    <citation type="submission" date="2021-06" db="EMBL/GenBank/DDBJ databases">
        <title>Caerostris extrusa draft genome.</title>
        <authorList>
            <person name="Kono N."/>
            <person name="Arakawa K."/>
        </authorList>
    </citation>
    <scope>NUCLEOTIDE SEQUENCE [LARGE SCALE GENOMIC DNA]</scope>
</reference>
<name>A0AAV4QJ53_CAEEX</name>
<organism evidence="1 2">
    <name type="scientific">Caerostris extrusa</name>
    <name type="common">Bark spider</name>
    <name type="synonym">Caerostris bankana</name>
    <dbReference type="NCBI Taxonomy" id="172846"/>
    <lineage>
        <taxon>Eukaryota</taxon>
        <taxon>Metazoa</taxon>
        <taxon>Ecdysozoa</taxon>
        <taxon>Arthropoda</taxon>
        <taxon>Chelicerata</taxon>
        <taxon>Arachnida</taxon>
        <taxon>Araneae</taxon>
        <taxon>Araneomorphae</taxon>
        <taxon>Entelegynae</taxon>
        <taxon>Araneoidea</taxon>
        <taxon>Araneidae</taxon>
        <taxon>Caerostris</taxon>
    </lineage>
</organism>
<keyword evidence="2" id="KW-1185">Reference proteome</keyword>